<comment type="catalytic activity">
    <reaction evidence="13">
        <text>tRNA(Ser) + L-serine + ATP = L-seryl-tRNA(Ser) + AMP + diphosphate + H(+)</text>
        <dbReference type="Rhea" id="RHEA:12292"/>
        <dbReference type="Rhea" id="RHEA-COMP:9669"/>
        <dbReference type="Rhea" id="RHEA-COMP:9703"/>
        <dbReference type="ChEBI" id="CHEBI:15378"/>
        <dbReference type="ChEBI" id="CHEBI:30616"/>
        <dbReference type="ChEBI" id="CHEBI:33019"/>
        <dbReference type="ChEBI" id="CHEBI:33384"/>
        <dbReference type="ChEBI" id="CHEBI:78442"/>
        <dbReference type="ChEBI" id="CHEBI:78533"/>
        <dbReference type="ChEBI" id="CHEBI:456215"/>
        <dbReference type="EC" id="6.1.1.11"/>
    </reaction>
</comment>
<feature type="binding site" evidence="15">
    <location>
        <position position="380"/>
    </location>
    <ligand>
        <name>L-serine</name>
        <dbReference type="ChEBI" id="CHEBI:33384"/>
    </ligand>
</feature>
<dbReference type="SUPFAM" id="SSF46589">
    <property type="entry name" value="tRNA-binding arm"/>
    <property type="match status" value="1"/>
</dbReference>
<evidence type="ECO:0000256" key="7">
    <source>
        <dbReference type="ARBA" id="ARBA00022741"/>
    </source>
</evidence>
<keyword evidence="10" id="KW-0030">Aminoacyl-tRNA synthetase</keyword>
<evidence type="ECO:0000256" key="8">
    <source>
        <dbReference type="ARBA" id="ARBA00022840"/>
    </source>
</evidence>
<comment type="caution">
    <text evidence="19">The sequence shown here is derived from an EMBL/GenBank/DDBJ whole genome shotgun (WGS) entry which is preliminary data.</text>
</comment>
<organism evidence="19 20">
    <name type="scientific">Candidatus Ryanbacteria bacterium RIFCSPLOWO2_12_FULL_47_9c</name>
    <dbReference type="NCBI Taxonomy" id="1802131"/>
    <lineage>
        <taxon>Bacteria</taxon>
        <taxon>Candidatus Ryaniibacteriota</taxon>
    </lineage>
</organism>
<dbReference type="NCBIfam" id="TIGR00414">
    <property type="entry name" value="serS"/>
    <property type="match status" value="1"/>
</dbReference>
<dbReference type="InterPro" id="IPR042103">
    <property type="entry name" value="SerRS_1_N_sf"/>
</dbReference>
<evidence type="ECO:0000256" key="16">
    <source>
        <dbReference type="PIRSR" id="PIRSR001529-2"/>
    </source>
</evidence>
<dbReference type="InterPro" id="IPR045864">
    <property type="entry name" value="aa-tRNA-synth_II/BPL/LPL"/>
</dbReference>
<comment type="catalytic activity">
    <reaction evidence="12">
        <text>tRNA(Sec) + L-serine + ATP = L-seryl-tRNA(Sec) + AMP + diphosphate + H(+)</text>
        <dbReference type="Rhea" id="RHEA:42580"/>
        <dbReference type="Rhea" id="RHEA-COMP:9742"/>
        <dbReference type="Rhea" id="RHEA-COMP:10128"/>
        <dbReference type="ChEBI" id="CHEBI:15378"/>
        <dbReference type="ChEBI" id="CHEBI:30616"/>
        <dbReference type="ChEBI" id="CHEBI:33019"/>
        <dbReference type="ChEBI" id="CHEBI:33384"/>
        <dbReference type="ChEBI" id="CHEBI:78442"/>
        <dbReference type="ChEBI" id="CHEBI:78533"/>
        <dbReference type="ChEBI" id="CHEBI:456215"/>
        <dbReference type="EC" id="6.1.1.11"/>
    </reaction>
</comment>
<evidence type="ECO:0000256" key="5">
    <source>
        <dbReference type="ARBA" id="ARBA00022490"/>
    </source>
</evidence>
<dbReference type="PRINTS" id="PR00981">
    <property type="entry name" value="TRNASYNTHSER"/>
</dbReference>
<evidence type="ECO:0000259" key="18">
    <source>
        <dbReference type="PROSITE" id="PS50862"/>
    </source>
</evidence>
<evidence type="ECO:0000256" key="12">
    <source>
        <dbReference type="ARBA" id="ARBA00047929"/>
    </source>
</evidence>
<dbReference type="InterPro" id="IPR015866">
    <property type="entry name" value="Ser-tRNA-synth_1_N"/>
</dbReference>
<evidence type="ECO:0000256" key="17">
    <source>
        <dbReference type="SAM" id="Coils"/>
    </source>
</evidence>
<dbReference type="Pfam" id="PF00587">
    <property type="entry name" value="tRNA-synt_2b"/>
    <property type="match status" value="1"/>
</dbReference>
<protein>
    <recommendedName>
        <fullName evidence="11 14">Serine--tRNA ligase</fullName>
        <ecNumber evidence="4 14">6.1.1.11</ecNumber>
    </recommendedName>
</protein>
<dbReference type="PIRSF" id="PIRSF001529">
    <property type="entry name" value="Ser-tRNA-synth_IIa"/>
    <property type="match status" value="1"/>
</dbReference>
<keyword evidence="7" id="KW-0547">Nucleotide-binding</keyword>
<feature type="binding site" evidence="15">
    <location>
        <position position="227"/>
    </location>
    <ligand>
        <name>L-serine</name>
        <dbReference type="ChEBI" id="CHEBI:33384"/>
    </ligand>
</feature>
<feature type="coiled-coil region" evidence="17">
    <location>
        <begin position="37"/>
        <end position="87"/>
    </location>
</feature>
<sequence length="429" mass="48925">MLDIKFIRENPLLVKEAARKKHIVFDVEKLLDIDTRRRECLREVEILRAELNAASDAIGAIQDGEEKKRAIKNTKELKSTLQEKEKELTDIVVQFEQMMYGVPNIPDPSVPEGETDAENREIRVGGVKPEFSFEPRDHMMILENLDLADFERGAKVAGFRGYFLKNEAVFLSLGLWQYALSFLSQKGFVPLFAPALARESNFVGTGYFPLGVDDVYKTQDDLYFVGTSEVSVMGMFQNEIFEEDSLPLKFVAFSPCFRREAGAYGKDTKGLYRVHEFMKVEQVVFCRADHQDSVRLHEELNQNAEEIMQALGLYYRVVANCGGDLGLGQVKKYDIEAWLPSRQIFGETHSASYFHDFQTRRLNIRYRDKEGTLRFIHSLNATAVATPRLLMSLLEQFPREDGSVLVPKVLESYVGKSLLQKNNAAFGKN</sequence>
<keyword evidence="8 16" id="KW-0067">ATP-binding</keyword>
<dbReference type="PANTHER" id="PTHR43697:SF1">
    <property type="entry name" value="SERINE--TRNA LIGASE"/>
    <property type="match status" value="1"/>
</dbReference>
<keyword evidence="5" id="KW-0963">Cytoplasm</keyword>
<proteinExistence type="inferred from homology"/>
<feature type="site" description="Important for serine binding" evidence="15">
    <location>
        <position position="382"/>
    </location>
</feature>
<feature type="binding site" evidence="16">
    <location>
        <begin position="347"/>
        <end position="350"/>
    </location>
    <ligand>
        <name>ATP</name>
        <dbReference type="ChEBI" id="CHEBI:30616"/>
    </ligand>
</feature>
<dbReference type="GO" id="GO:0005524">
    <property type="term" value="F:ATP binding"/>
    <property type="evidence" value="ECO:0007669"/>
    <property type="project" value="UniProtKB-KW"/>
</dbReference>
<dbReference type="AlphaFoldDB" id="A0A1G2H2R7"/>
<dbReference type="SUPFAM" id="SSF55681">
    <property type="entry name" value="Class II aaRS and biotin synthetases"/>
    <property type="match status" value="1"/>
</dbReference>
<dbReference type="InterPro" id="IPR010978">
    <property type="entry name" value="tRNA-bd_arm"/>
</dbReference>
<evidence type="ECO:0000256" key="14">
    <source>
        <dbReference type="NCBIfam" id="TIGR00414"/>
    </source>
</evidence>
<keyword evidence="6 19" id="KW-0436">Ligase</keyword>
<evidence type="ECO:0000256" key="2">
    <source>
        <dbReference type="ARBA" id="ARBA00005045"/>
    </source>
</evidence>
<feature type="binding site" evidence="15">
    <location>
        <position position="258"/>
    </location>
    <ligand>
        <name>L-serine</name>
        <dbReference type="ChEBI" id="CHEBI:33384"/>
    </ligand>
</feature>
<accession>A0A1G2H2R7</accession>
<evidence type="ECO:0000313" key="19">
    <source>
        <dbReference type="EMBL" id="OGZ56639.1"/>
    </source>
</evidence>
<evidence type="ECO:0000256" key="9">
    <source>
        <dbReference type="ARBA" id="ARBA00022917"/>
    </source>
</evidence>
<evidence type="ECO:0000256" key="3">
    <source>
        <dbReference type="ARBA" id="ARBA00010728"/>
    </source>
</evidence>
<dbReference type="InterPro" id="IPR006195">
    <property type="entry name" value="aa-tRNA-synth_II"/>
</dbReference>
<dbReference type="PROSITE" id="PS50862">
    <property type="entry name" value="AA_TRNA_LIGASE_II"/>
    <property type="match status" value="1"/>
</dbReference>
<dbReference type="CDD" id="cd00770">
    <property type="entry name" value="SerRS_core"/>
    <property type="match status" value="1"/>
</dbReference>
<keyword evidence="9" id="KW-0648">Protein biosynthesis</keyword>
<evidence type="ECO:0000256" key="4">
    <source>
        <dbReference type="ARBA" id="ARBA00012840"/>
    </source>
</evidence>
<evidence type="ECO:0000256" key="10">
    <source>
        <dbReference type="ARBA" id="ARBA00023146"/>
    </source>
</evidence>
<dbReference type="GO" id="GO:0006434">
    <property type="term" value="P:seryl-tRNA aminoacylation"/>
    <property type="evidence" value="ECO:0007669"/>
    <property type="project" value="UniProtKB-UniRule"/>
</dbReference>
<comment type="subcellular location">
    <subcellularLocation>
        <location evidence="1">Cytoplasm</location>
    </subcellularLocation>
</comment>
<evidence type="ECO:0000256" key="11">
    <source>
        <dbReference type="ARBA" id="ARBA00039158"/>
    </source>
</evidence>
<keyword evidence="17" id="KW-0175">Coiled coil</keyword>
<dbReference type="InterPro" id="IPR033729">
    <property type="entry name" value="SerRS_core"/>
</dbReference>
<dbReference type="Proteomes" id="UP000178996">
    <property type="component" value="Unassembled WGS sequence"/>
</dbReference>
<reference evidence="19 20" key="1">
    <citation type="journal article" date="2016" name="Nat. Commun.">
        <title>Thousands of microbial genomes shed light on interconnected biogeochemical processes in an aquifer system.</title>
        <authorList>
            <person name="Anantharaman K."/>
            <person name="Brown C.T."/>
            <person name="Hug L.A."/>
            <person name="Sharon I."/>
            <person name="Castelle C.J."/>
            <person name="Probst A.J."/>
            <person name="Thomas B.C."/>
            <person name="Singh A."/>
            <person name="Wilkins M.J."/>
            <person name="Karaoz U."/>
            <person name="Brodie E.L."/>
            <person name="Williams K.H."/>
            <person name="Hubbard S.S."/>
            <person name="Banfield J.F."/>
        </authorList>
    </citation>
    <scope>NUCLEOTIDE SEQUENCE [LARGE SCALE GENOMIC DNA]</scope>
</reference>
<dbReference type="GO" id="GO:0005737">
    <property type="term" value="C:cytoplasm"/>
    <property type="evidence" value="ECO:0007669"/>
    <property type="project" value="UniProtKB-SubCell"/>
</dbReference>
<comment type="similarity">
    <text evidence="3">Belongs to the class-II aminoacyl-tRNA synthetase family. Type-1 seryl-tRNA synthetase subfamily.</text>
</comment>
<feature type="binding site" evidence="15">
    <location>
        <position position="281"/>
    </location>
    <ligand>
        <name>L-serine</name>
        <dbReference type="ChEBI" id="CHEBI:33384"/>
    </ligand>
</feature>
<evidence type="ECO:0000256" key="1">
    <source>
        <dbReference type="ARBA" id="ARBA00004496"/>
    </source>
</evidence>
<feature type="binding site" evidence="16">
    <location>
        <begin position="258"/>
        <end position="260"/>
    </location>
    <ligand>
        <name>ATP</name>
        <dbReference type="ChEBI" id="CHEBI:30616"/>
    </ligand>
</feature>
<feature type="domain" description="Aminoacyl-transfer RNA synthetases class-II family profile" evidence="18">
    <location>
        <begin position="137"/>
        <end position="407"/>
    </location>
</feature>
<dbReference type="EC" id="6.1.1.11" evidence="4 14"/>
<dbReference type="Gene3D" id="3.30.930.10">
    <property type="entry name" value="Bira Bifunctional Protein, Domain 2"/>
    <property type="match status" value="1"/>
</dbReference>
<dbReference type="InterPro" id="IPR002314">
    <property type="entry name" value="aa-tRNA-synt_IIb"/>
</dbReference>
<dbReference type="Pfam" id="PF02403">
    <property type="entry name" value="Seryl_tRNA_N"/>
    <property type="match status" value="1"/>
</dbReference>
<dbReference type="GO" id="GO:0004828">
    <property type="term" value="F:serine-tRNA ligase activity"/>
    <property type="evidence" value="ECO:0007669"/>
    <property type="project" value="UniProtKB-UniRule"/>
</dbReference>
<dbReference type="Gene3D" id="1.10.287.40">
    <property type="entry name" value="Serine-tRNA synthetase, tRNA binding domain"/>
    <property type="match status" value="1"/>
</dbReference>
<comment type="pathway">
    <text evidence="2">Aminoacyl-tRNA biosynthesis; selenocysteinyl-tRNA(Sec) biosynthesis; L-seryl-tRNA(Sec) from L-serine and tRNA(Sec): step 1/1.</text>
</comment>
<dbReference type="InterPro" id="IPR002317">
    <property type="entry name" value="Ser-tRNA-ligase_type_1"/>
</dbReference>
<evidence type="ECO:0000313" key="20">
    <source>
        <dbReference type="Proteomes" id="UP000178996"/>
    </source>
</evidence>
<feature type="binding site" evidence="16">
    <location>
        <begin position="274"/>
        <end position="277"/>
    </location>
    <ligand>
        <name>ATP</name>
        <dbReference type="ChEBI" id="CHEBI:30616"/>
    </ligand>
</feature>
<name>A0A1G2H2R7_9BACT</name>
<evidence type="ECO:0000256" key="13">
    <source>
        <dbReference type="ARBA" id="ARBA00048823"/>
    </source>
</evidence>
<evidence type="ECO:0000256" key="15">
    <source>
        <dbReference type="PIRSR" id="PIRSR001529-1"/>
    </source>
</evidence>
<dbReference type="PANTHER" id="PTHR43697">
    <property type="entry name" value="SERYL-TRNA SYNTHETASE"/>
    <property type="match status" value="1"/>
</dbReference>
<gene>
    <name evidence="19" type="ORF">A3G60_02215</name>
</gene>
<evidence type="ECO:0000256" key="6">
    <source>
        <dbReference type="ARBA" id="ARBA00022598"/>
    </source>
</evidence>
<dbReference type="EMBL" id="MHOB01000046">
    <property type="protein sequence ID" value="OGZ56639.1"/>
    <property type="molecule type" value="Genomic_DNA"/>
</dbReference>